<reference evidence="3 4" key="1">
    <citation type="submission" date="2020-08" db="EMBL/GenBank/DDBJ databases">
        <title>Sequencing the genomes of 1000 actinobacteria strains.</title>
        <authorList>
            <person name="Klenk H.-P."/>
        </authorList>
    </citation>
    <scope>NUCLEOTIDE SEQUENCE [LARGE SCALE GENOMIC DNA]</scope>
    <source>
        <strain evidence="3 4">DSM 28796</strain>
    </source>
</reference>
<name>A0A841AFC3_9MICO</name>
<keyword evidence="4" id="KW-1185">Reference proteome</keyword>
<organism evidence="3 4">
    <name type="scientific">Brachybacterium aquaticum</name>
    <dbReference type="NCBI Taxonomy" id="1432564"/>
    <lineage>
        <taxon>Bacteria</taxon>
        <taxon>Bacillati</taxon>
        <taxon>Actinomycetota</taxon>
        <taxon>Actinomycetes</taxon>
        <taxon>Micrococcales</taxon>
        <taxon>Dermabacteraceae</taxon>
        <taxon>Brachybacterium</taxon>
    </lineage>
</organism>
<comment type="caution">
    <text evidence="3">The sequence shown here is derived from an EMBL/GenBank/DDBJ whole genome shotgun (WGS) entry which is preliminary data.</text>
</comment>
<sequence length="130" mass="14096">MRTHTATVLPFPRQDEQRPARAVREHVRLEPTRRGRLLLTVVAFLLGLLVAAVALLVLDLPAALAGTEERPAVVTVQPGDTLWGYAEEHAPEGVSHSEYVAQVRALNHLPTGRITAGTEIELPAEGNSAR</sequence>
<evidence type="ECO:0000259" key="2">
    <source>
        <dbReference type="Pfam" id="PF01476"/>
    </source>
</evidence>
<dbReference type="Proteomes" id="UP000588158">
    <property type="component" value="Unassembled WGS sequence"/>
</dbReference>
<gene>
    <name evidence="3" type="ORF">HNR70_001828</name>
</gene>
<keyword evidence="1" id="KW-1133">Transmembrane helix</keyword>
<dbReference type="Gene3D" id="3.10.350.10">
    <property type="entry name" value="LysM domain"/>
    <property type="match status" value="1"/>
</dbReference>
<keyword evidence="1" id="KW-0812">Transmembrane</keyword>
<keyword evidence="1" id="KW-0472">Membrane</keyword>
<evidence type="ECO:0000313" key="4">
    <source>
        <dbReference type="Proteomes" id="UP000588158"/>
    </source>
</evidence>
<dbReference type="RefSeq" id="WP_184325398.1">
    <property type="nucleotide sequence ID" value="NZ_JACHLZ010000001.1"/>
</dbReference>
<evidence type="ECO:0000313" key="3">
    <source>
        <dbReference type="EMBL" id="MBB5832015.1"/>
    </source>
</evidence>
<accession>A0A841AFC3</accession>
<protein>
    <submittedName>
        <fullName evidence="3">Cell division protein YceG involved in septum cleavage</fullName>
    </submittedName>
</protein>
<feature type="transmembrane region" description="Helical" evidence="1">
    <location>
        <begin position="37"/>
        <end position="58"/>
    </location>
</feature>
<dbReference type="CDD" id="cd00118">
    <property type="entry name" value="LysM"/>
    <property type="match status" value="1"/>
</dbReference>
<evidence type="ECO:0000256" key="1">
    <source>
        <dbReference type="SAM" id="Phobius"/>
    </source>
</evidence>
<dbReference type="InterPro" id="IPR018392">
    <property type="entry name" value="LysM"/>
</dbReference>
<dbReference type="InterPro" id="IPR036779">
    <property type="entry name" value="LysM_dom_sf"/>
</dbReference>
<feature type="domain" description="LysM" evidence="2">
    <location>
        <begin position="75"/>
        <end position="123"/>
    </location>
</feature>
<dbReference type="AlphaFoldDB" id="A0A841AFC3"/>
<dbReference type="Pfam" id="PF01476">
    <property type="entry name" value="LysM"/>
    <property type="match status" value="1"/>
</dbReference>
<keyword evidence="3" id="KW-0131">Cell cycle</keyword>
<dbReference type="GO" id="GO:0051301">
    <property type="term" value="P:cell division"/>
    <property type="evidence" value="ECO:0007669"/>
    <property type="project" value="UniProtKB-KW"/>
</dbReference>
<dbReference type="EMBL" id="JACHLZ010000001">
    <property type="protein sequence ID" value="MBB5832015.1"/>
    <property type="molecule type" value="Genomic_DNA"/>
</dbReference>
<proteinExistence type="predicted"/>
<keyword evidence="3" id="KW-0132">Cell division</keyword>